<dbReference type="PANTHER" id="PTHR23133">
    <property type="entry name" value="IMIDAZOLEGLYCEROL-PHOSPHATE DEHYDRATASE HIS7"/>
    <property type="match status" value="1"/>
</dbReference>
<dbReference type="UniPathway" id="UPA00031">
    <property type="reaction ID" value="UER00011"/>
</dbReference>
<dbReference type="AlphaFoldDB" id="A0A2W2AK34"/>
<dbReference type="InterPro" id="IPR020566">
    <property type="entry name" value="His_synth_bifunc_HisB"/>
</dbReference>
<comment type="catalytic activity">
    <reaction evidence="12">
        <text>D-erythro-1-(imidazol-4-yl)glycerol 3-phosphate = 3-(imidazol-4-yl)-2-oxopropyl phosphate + H2O</text>
        <dbReference type="Rhea" id="RHEA:11040"/>
        <dbReference type="ChEBI" id="CHEBI:15377"/>
        <dbReference type="ChEBI" id="CHEBI:57766"/>
        <dbReference type="ChEBI" id="CHEBI:58278"/>
        <dbReference type="EC" id="4.2.1.19"/>
    </reaction>
</comment>
<feature type="region of interest" description="Imidazoleglycerol-phosphate dehydratase" evidence="12">
    <location>
        <begin position="180"/>
        <end position="370"/>
    </location>
</feature>
<dbReference type="InterPro" id="IPR023214">
    <property type="entry name" value="HAD_sf"/>
</dbReference>
<dbReference type="PANTHER" id="PTHR23133:SF2">
    <property type="entry name" value="IMIDAZOLEGLYCEROL-PHOSPHATE DEHYDRATASE"/>
    <property type="match status" value="1"/>
</dbReference>
<dbReference type="PROSITE" id="PS00955">
    <property type="entry name" value="IGP_DEHYDRATASE_2"/>
    <property type="match status" value="1"/>
</dbReference>
<dbReference type="PROSITE" id="PS00954">
    <property type="entry name" value="IGP_DEHYDRATASE_1"/>
    <property type="match status" value="1"/>
</dbReference>
<reference evidence="13 14" key="1">
    <citation type="submission" date="2018-06" db="EMBL/GenBank/DDBJ databases">
        <title>Mucibacter soli gen. nov., sp. nov., a new member of the family Chitinophagaceae producing mucin.</title>
        <authorList>
            <person name="Kim M.-K."/>
            <person name="Park S."/>
            <person name="Kim T.-S."/>
            <person name="Joung Y."/>
            <person name="Han J.-H."/>
            <person name="Kim S.B."/>
        </authorList>
    </citation>
    <scope>NUCLEOTIDE SEQUENCE [LARGE SCALE GENOMIC DNA]</scope>
    <source>
        <strain evidence="13 14">R1-15</strain>
    </source>
</reference>
<dbReference type="InterPro" id="IPR006549">
    <property type="entry name" value="HAD-SF_hydro_IIIA"/>
</dbReference>
<comment type="similarity">
    <text evidence="12">In the C-terminal section; belongs to the imidazoleglycerol-phosphate dehydratase family.</text>
</comment>
<dbReference type="GO" id="GO:0046872">
    <property type="term" value="F:metal ion binding"/>
    <property type="evidence" value="ECO:0007669"/>
    <property type="project" value="UniProtKB-KW"/>
</dbReference>
<feature type="region of interest" description="Histidinol-phosphatase" evidence="12">
    <location>
        <begin position="1"/>
        <end position="179"/>
    </location>
</feature>
<evidence type="ECO:0000313" key="13">
    <source>
        <dbReference type="EMBL" id="PZF73922.1"/>
    </source>
</evidence>
<evidence type="ECO:0000256" key="2">
    <source>
        <dbReference type="ARBA" id="ARBA00005047"/>
    </source>
</evidence>
<comment type="subcellular location">
    <subcellularLocation>
        <location evidence="12">Cytoplasm</location>
    </subcellularLocation>
</comment>
<dbReference type="NCBIfam" id="TIGR01662">
    <property type="entry name" value="HAD-SF-IIIA"/>
    <property type="match status" value="1"/>
</dbReference>
<keyword evidence="10 12" id="KW-0511">Multifunctional enzyme</keyword>
<keyword evidence="9 12" id="KW-0456">Lyase</keyword>
<comment type="caution">
    <text evidence="12">Lacks conserved residue(s) required for the propagation of feature annotation.</text>
</comment>
<dbReference type="InterPro" id="IPR020568">
    <property type="entry name" value="Ribosomal_Su5_D2-typ_SF"/>
</dbReference>
<protein>
    <recommendedName>
        <fullName evidence="12">Histidine biosynthesis bifunctional protein HisB</fullName>
    </recommendedName>
    <domain>
        <recommendedName>
            <fullName evidence="12">Histidinol-phosphatase</fullName>
            <ecNumber evidence="12">3.1.3.15</ecNumber>
        </recommendedName>
    </domain>
    <domain>
        <recommendedName>
            <fullName evidence="12">Imidazoleglycerol-phosphate dehydratase</fullName>
            <shortName evidence="12">IGPD</shortName>
            <ecNumber evidence="12">4.2.1.19</ecNumber>
        </recommendedName>
    </domain>
</protein>
<dbReference type="SUPFAM" id="SSF56784">
    <property type="entry name" value="HAD-like"/>
    <property type="match status" value="1"/>
</dbReference>
<comment type="cofactor">
    <cofactor evidence="1 12">
        <name>Mg(2+)</name>
        <dbReference type="ChEBI" id="CHEBI:18420"/>
    </cofactor>
</comment>
<dbReference type="NCBIfam" id="NF002114">
    <property type="entry name" value="PRK00951.2-4"/>
    <property type="match status" value="1"/>
</dbReference>
<comment type="pathway">
    <text evidence="2 12">Amino-acid biosynthesis; L-histidine biosynthesis; L-histidine from 5-phospho-alpha-D-ribose 1-diphosphate: step 6/9.</text>
</comment>
<dbReference type="GO" id="GO:0004424">
    <property type="term" value="F:imidazoleglycerol-phosphate dehydratase activity"/>
    <property type="evidence" value="ECO:0007669"/>
    <property type="project" value="UniProtKB-UniRule"/>
</dbReference>
<sequence>MKKVLFIDRDGTIIDEPKDTFQVDTLEQLRFLPGALRNLYQITQQFSYELVMVTNQDGLGTDKYPQVNFDSVQAKMIQILEDERIFFSAVYVDSSFPEEGKDTRKPGIGMLREYLDGTYDLQNSYVIGDRLTDVQLAENLGAKSILILNNDGPEGLEGKINCCAKSWDDILGFLQKENSRFAVIHRKTNETDVRISLNLDGVGKYHIDTGLGFFDHMLEQLAKHGKLDLQVTTKGDLHIDEHHTIEDTAIALGEAFRLAMGDKMGMERYGFCLPMDDCLALVSLDFSGRSWLQWNTSFKRERIGDVPTEMLMHFFKSFCDGAGCNLYVRAKGENEHHKIESIFKAFGRSIRRAVKKDKTDASIPTTKGVL</sequence>
<evidence type="ECO:0000256" key="4">
    <source>
        <dbReference type="ARBA" id="ARBA00022605"/>
    </source>
</evidence>
<dbReference type="FunFam" id="3.30.230.40:FF:000003">
    <property type="entry name" value="Imidazoleglycerol-phosphate dehydratase HisB"/>
    <property type="match status" value="1"/>
</dbReference>
<proteinExistence type="inferred from homology"/>
<dbReference type="FunFam" id="3.30.230.40:FF:000001">
    <property type="entry name" value="Imidazoleglycerol-phosphate dehydratase HisB"/>
    <property type="match status" value="1"/>
</dbReference>
<evidence type="ECO:0000256" key="8">
    <source>
        <dbReference type="ARBA" id="ARBA00023102"/>
    </source>
</evidence>
<dbReference type="NCBIfam" id="NF002111">
    <property type="entry name" value="PRK00951.2-1"/>
    <property type="match status" value="1"/>
</dbReference>
<accession>A0A2W2AK34</accession>
<dbReference type="NCBIfam" id="TIGR01656">
    <property type="entry name" value="Histidinol-ppas"/>
    <property type="match status" value="1"/>
</dbReference>
<evidence type="ECO:0000256" key="1">
    <source>
        <dbReference type="ARBA" id="ARBA00001946"/>
    </source>
</evidence>
<keyword evidence="4 12" id="KW-0028">Amino-acid biosynthesis</keyword>
<name>A0A2W2AK34_9BACT</name>
<dbReference type="RefSeq" id="WP_110998019.1">
    <property type="nucleotide sequence ID" value="NZ_QKTW01000009.1"/>
</dbReference>
<dbReference type="GO" id="GO:0005737">
    <property type="term" value="C:cytoplasm"/>
    <property type="evidence" value="ECO:0007669"/>
    <property type="project" value="UniProtKB-SubCell"/>
</dbReference>
<evidence type="ECO:0000256" key="9">
    <source>
        <dbReference type="ARBA" id="ARBA00023239"/>
    </source>
</evidence>
<dbReference type="Pfam" id="PF00475">
    <property type="entry name" value="IGPD"/>
    <property type="match status" value="1"/>
</dbReference>
<dbReference type="SUPFAM" id="SSF54211">
    <property type="entry name" value="Ribosomal protein S5 domain 2-like"/>
    <property type="match status" value="2"/>
</dbReference>
<dbReference type="InterPro" id="IPR038494">
    <property type="entry name" value="IGPD_sf"/>
</dbReference>
<organism evidence="13 14">
    <name type="scientific">Taibaiella soli</name>
    <dbReference type="NCBI Taxonomy" id="1649169"/>
    <lineage>
        <taxon>Bacteria</taxon>
        <taxon>Pseudomonadati</taxon>
        <taxon>Bacteroidota</taxon>
        <taxon>Chitinophagia</taxon>
        <taxon>Chitinophagales</taxon>
        <taxon>Chitinophagaceae</taxon>
        <taxon>Taibaiella</taxon>
    </lineage>
</organism>
<evidence type="ECO:0000313" key="14">
    <source>
        <dbReference type="Proteomes" id="UP000248745"/>
    </source>
</evidence>
<dbReference type="NCBIfam" id="TIGR01261">
    <property type="entry name" value="hisB_Nterm"/>
    <property type="match status" value="1"/>
</dbReference>
<dbReference type="Proteomes" id="UP000248745">
    <property type="component" value="Unassembled WGS sequence"/>
</dbReference>
<dbReference type="Gene3D" id="3.40.50.1000">
    <property type="entry name" value="HAD superfamily/HAD-like"/>
    <property type="match status" value="1"/>
</dbReference>
<evidence type="ECO:0000256" key="10">
    <source>
        <dbReference type="ARBA" id="ARBA00023268"/>
    </source>
</evidence>
<evidence type="ECO:0000256" key="6">
    <source>
        <dbReference type="ARBA" id="ARBA00022801"/>
    </source>
</evidence>
<comment type="caution">
    <text evidence="13">The sequence shown here is derived from an EMBL/GenBank/DDBJ whole genome shotgun (WGS) entry which is preliminary data.</text>
</comment>
<evidence type="ECO:0000256" key="7">
    <source>
        <dbReference type="ARBA" id="ARBA00022842"/>
    </source>
</evidence>
<dbReference type="HAMAP" id="MF_00076">
    <property type="entry name" value="HisB"/>
    <property type="match status" value="1"/>
</dbReference>
<keyword evidence="6 12" id="KW-0378">Hydrolase</keyword>
<feature type="active site" description="Nucleophile" evidence="12">
    <location>
        <position position="8"/>
    </location>
</feature>
<dbReference type="EC" id="3.1.3.15" evidence="12"/>
<feature type="active site" description="Proton donor" evidence="12">
    <location>
        <position position="10"/>
    </location>
</feature>
<dbReference type="OrthoDB" id="9790411at2"/>
<dbReference type="EC" id="4.2.1.19" evidence="12"/>
<dbReference type="InterPro" id="IPR036412">
    <property type="entry name" value="HAD-like_sf"/>
</dbReference>
<keyword evidence="5 12" id="KW-0479">Metal-binding</keyword>
<comment type="similarity">
    <text evidence="12">In the N-terminal section; belongs to the histidinol-phosphatase family.</text>
</comment>
<feature type="binding site" evidence="12">
    <location>
        <position position="8"/>
    </location>
    <ligand>
        <name>Mg(2+)</name>
        <dbReference type="ChEBI" id="CHEBI:18420"/>
    </ligand>
</feature>
<dbReference type="CDD" id="cd07914">
    <property type="entry name" value="IGPD"/>
    <property type="match status" value="1"/>
</dbReference>
<evidence type="ECO:0000256" key="3">
    <source>
        <dbReference type="ARBA" id="ARBA00022490"/>
    </source>
</evidence>
<keyword evidence="14" id="KW-1185">Reference proteome</keyword>
<evidence type="ECO:0000256" key="12">
    <source>
        <dbReference type="HAMAP-Rule" id="MF_01022"/>
    </source>
</evidence>
<evidence type="ECO:0000256" key="11">
    <source>
        <dbReference type="ARBA" id="ARBA00049158"/>
    </source>
</evidence>
<dbReference type="InterPro" id="IPR005954">
    <property type="entry name" value="HisB_N"/>
</dbReference>
<dbReference type="HAMAP" id="MF_01022">
    <property type="entry name" value="Bifunc_HisB"/>
    <property type="match status" value="1"/>
</dbReference>
<comment type="catalytic activity">
    <reaction evidence="11 12">
        <text>L-histidinol phosphate + H2O = L-histidinol + phosphate</text>
        <dbReference type="Rhea" id="RHEA:14465"/>
        <dbReference type="ChEBI" id="CHEBI:15377"/>
        <dbReference type="ChEBI" id="CHEBI:43474"/>
        <dbReference type="ChEBI" id="CHEBI:57699"/>
        <dbReference type="ChEBI" id="CHEBI:57980"/>
        <dbReference type="EC" id="3.1.3.15"/>
    </reaction>
</comment>
<keyword evidence="7 12" id="KW-0460">Magnesium</keyword>
<comment type="pathway">
    <text evidence="12">Amino-acid biosynthesis; L-histidine biosynthesis; L-histidine from 5-phospho-alpha-D-ribose 1-diphosphate: step 8/9.</text>
</comment>
<dbReference type="EMBL" id="QKTW01000009">
    <property type="protein sequence ID" value="PZF73922.1"/>
    <property type="molecule type" value="Genomic_DNA"/>
</dbReference>
<feature type="binding site" evidence="12">
    <location>
        <position position="129"/>
    </location>
    <ligand>
        <name>Mg(2+)</name>
        <dbReference type="ChEBI" id="CHEBI:18420"/>
    </ligand>
</feature>
<keyword evidence="8 12" id="KW-0368">Histidine biosynthesis</keyword>
<dbReference type="InterPro" id="IPR020565">
    <property type="entry name" value="ImidazoleglycerP_deHydtase_CS"/>
</dbReference>
<keyword evidence="3 12" id="KW-0963">Cytoplasm</keyword>
<dbReference type="GO" id="GO:0000105">
    <property type="term" value="P:L-histidine biosynthetic process"/>
    <property type="evidence" value="ECO:0007669"/>
    <property type="project" value="UniProtKB-UniRule"/>
</dbReference>
<dbReference type="Gene3D" id="3.30.230.40">
    <property type="entry name" value="Imidazole glycerol phosphate dehydratase, domain 1"/>
    <property type="match status" value="2"/>
</dbReference>
<dbReference type="NCBIfam" id="NF003937">
    <property type="entry name" value="PRK05446.1"/>
    <property type="match status" value="1"/>
</dbReference>
<evidence type="ECO:0000256" key="5">
    <source>
        <dbReference type="ARBA" id="ARBA00022723"/>
    </source>
</evidence>
<gene>
    <name evidence="12" type="primary">hisB</name>
    <name evidence="13" type="ORF">DN068_06170</name>
</gene>
<feature type="binding site" evidence="12">
    <location>
        <position position="10"/>
    </location>
    <ligand>
        <name>Mg(2+)</name>
        <dbReference type="ChEBI" id="CHEBI:18420"/>
    </ligand>
</feature>
<dbReference type="InterPro" id="IPR006543">
    <property type="entry name" value="Histidinol-phos"/>
</dbReference>
<dbReference type="InterPro" id="IPR000807">
    <property type="entry name" value="ImidazoleglycerolP_deHydtase"/>
</dbReference>
<dbReference type="Pfam" id="PF13242">
    <property type="entry name" value="Hydrolase_like"/>
    <property type="match status" value="1"/>
</dbReference>
<dbReference type="GO" id="GO:0004401">
    <property type="term" value="F:histidinol-phosphatase activity"/>
    <property type="evidence" value="ECO:0007669"/>
    <property type="project" value="UniProtKB-UniRule"/>
</dbReference>